<comment type="caution">
    <text evidence="2">The sequence shown here is derived from an EMBL/GenBank/DDBJ whole genome shotgun (WGS) entry which is preliminary data.</text>
</comment>
<dbReference type="InterPro" id="IPR023804">
    <property type="entry name" value="DUF3792_TM"/>
</dbReference>
<keyword evidence="1" id="KW-0472">Membrane</keyword>
<feature type="transmembrane region" description="Helical" evidence="1">
    <location>
        <begin position="84"/>
        <end position="105"/>
    </location>
</feature>
<evidence type="ECO:0000256" key="1">
    <source>
        <dbReference type="SAM" id="Phobius"/>
    </source>
</evidence>
<dbReference type="EMBL" id="JANKAS010000002">
    <property type="protein sequence ID" value="MCR1898211.1"/>
    <property type="molecule type" value="Genomic_DNA"/>
</dbReference>
<accession>A0AAE3HDP4</accession>
<dbReference type="AlphaFoldDB" id="A0AAE3HDP4"/>
<sequence>MKVLRKKLTTSKGVNTGGKLSVGLILKGTIIAFVFSLICFLVLALILSLSNITENIIKPTSYIVMIISVVLAGGYVARRAHRNGWMYGAITGCVYIIILTLLGLFNGGQFAVNQILISRFFIGIIAGAVGGALGINLK</sequence>
<dbReference type="Proteomes" id="UP001205748">
    <property type="component" value="Unassembled WGS sequence"/>
</dbReference>
<keyword evidence="1" id="KW-1133">Transmembrane helix</keyword>
<keyword evidence="1" id="KW-0812">Transmembrane</keyword>
<dbReference type="NCBIfam" id="TIGR04086">
    <property type="entry name" value="TIGR04086_membr"/>
    <property type="match status" value="1"/>
</dbReference>
<feature type="transmembrane region" description="Helical" evidence="1">
    <location>
        <begin position="117"/>
        <end position="137"/>
    </location>
</feature>
<dbReference type="RefSeq" id="WP_257529667.1">
    <property type="nucleotide sequence ID" value="NZ_JANKAS010000002.1"/>
</dbReference>
<proteinExistence type="predicted"/>
<gene>
    <name evidence="2" type="ORF">NSA47_04310</name>
</gene>
<protein>
    <submittedName>
        <fullName evidence="2">TIGR04086 family membrane protein</fullName>
    </submittedName>
</protein>
<evidence type="ECO:0000313" key="2">
    <source>
        <dbReference type="EMBL" id="MCR1898211.1"/>
    </source>
</evidence>
<feature type="transmembrane region" description="Helical" evidence="1">
    <location>
        <begin position="59"/>
        <end position="77"/>
    </location>
</feature>
<feature type="transmembrane region" description="Helical" evidence="1">
    <location>
        <begin position="20"/>
        <end position="47"/>
    </location>
</feature>
<reference evidence="2" key="1">
    <citation type="submission" date="2022-07" db="EMBL/GenBank/DDBJ databases">
        <title>Enhanced cultured diversity of the mouse gut microbiota enables custom-made synthetic communities.</title>
        <authorList>
            <person name="Afrizal A."/>
        </authorList>
    </citation>
    <scope>NUCLEOTIDE SEQUENCE</scope>
    <source>
        <strain evidence="2">DSM 28593</strain>
    </source>
</reference>
<dbReference type="Pfam" id="PF12670">
    <property type="entry name" value="DUF3792"/>
    <property type="match status" value="1"/>
</dbReference>
<organism evidence="2 3">
    <name type="scientific">Irregularibacter muris</name>
    <dbReference type="NCBI Taxonomy" id="1796619"/>
    <lineage>
        <taxon>Bacteria</taxon>
        <taxon>Bacillati</taxon>
        <taxon>Bacillota</taxon>
        <taxon>Clostridia</taxon>
        <taxon>Eubacteriales</taxon>
        <taxon>Eubacteriaceae</taxon>
        <taxon>Irregularibacter</taxon>
    </lineage>
</organism>
<evidence type="ECO:0000313" key="3">
    <source>
        <dbReference type="Proteomes" id="UP001205748"/>
    </source>
</evidence>
<name>A0AAE3HDP4_9FIRM</name>
<keyword evidence="3" id="KW-1185">Reference proteome</keyword>